<dbReference type="EMBL" id="JAOYFB010000040">
    <property type="protein sequence ID" value="KAK4036137.1"/>
    <property type="molecule type" value="Genomic_DNA"/>
</dbReference>
<evidence type="ECO:0000256" key="18">
    <source>
        <dbReference type="ARBA" id="ARBA00023303"/>
    </source>
</evidence>
<name>A0ABR0B3S2_9CRUS</name>
<evidence type="ECO:0000256" key="9">
    <source>
        <dbReference type="ARBA" id="ARBA00022771"/>
    </source>
</evidence>
<feature type="region of interest" description="Disordered" evidence="22">
    <location>
        <begin position="87"/>
        <end position="111"/>
    </location>
</feature>
<feature type="binding site" evidence="19">
    <location>
        <position position="343"/>
    </location>
    <ligand>
        <name>Zn(2+)</name>
        <dbReference type="ChEBI" id="CHEBI:29105"/>
        <label>3</label>
    </ligand>
</feature>
<evidence type="ECO:0000256" key="6">
    <source>
        <dbReference type="ARBA" id="ARBA00022670"/>
    </source>
</evidence>
<keyword evidence="18" id="KW-0407">Ion channel</keyword>
<evidence type="ECO:0000256" key="11">
    <source>
        <dbReference type="ARBA" id="ARBA00022833"/>
    </source>
</evidence>
<dbReference type="InterPro" id="IPR031615">
    <property type="entry name" value="Zfn-C6H2"/>
</dbReference>
<comment type="caution">
    <text evidence="25">The sequence shown here is derived from an EMBL/GenBank/DDBJ whole genome shotgun (WGS) entry which is preliminary data.</text>
</comment>
<keyword evidence="11" id="KW-0862">Zinc</keyword>
<evidence type="ECO:0000256" key="13">
    <source>
        <dbReference type="ARBA" id="ARBA00023065"/>
    </source>
</evidence>
<keyword evidence="7 23" id="KW-0812">Transmembrane</keyword>
<dbReference type="Gene3D" id="3.90.230.10">
    <property type="entry name" value="Creatinase/methionine aminopeptidase superfamily"/>
    <property type="match status" value="1"/>
</dbReference>
<comment type="similarity">
    <text evidence="2">Belongs to the glutamate-gated ion channel (TC 1.A.10.1) family.</text>
</comment>
<comment type="subunit">
    <text evidence="19">Associates with the 60S ribosomal subunit of the 80S translational complex.</text>
</comment>
<feature type="domain" description="C6H2-type" evidence="24">
    <location>
        <begin position="4"/>
        <end position="57"/>
    </location>
</feature>
<evidence type="ECO:0000313" key="25">
    <source>
        <dbReference type="EMBL" id="KAK4036137.1"/>
    </source>
</evidence>
<feature type="binding site" evidence="19">
    <location>
        <position position="312"/>
    </location>
    <ligand>
        <name>Zn(2+)</name>
        <dbReference type="ChEBI" id="CHEBI:29105"/>
        <label>4</label>
        <note>catalytic</note>
    </ligand>
</feature>
<feature type="binding site" evidence="19">
    <location>
        <position position="343"/>
    </location>
    <ligand>
        <name>Zn(2+)</name>
        <dbReference type="ChEBI" id="CHEBI:29105"/>
        <label>4</label>
        <note>catalytic</note>
    </ligand>
</feature>
<dbReference type="PROSITE" id="PS00680">
    <property type="entry name" value="MAP_1"/>
    <property type="match status" value="1"/>
</dbReference>
<protein>
    <recommendedName>
        <fullName evidence="21">Methionine aminopeptidase</fullName>
        <ecNumber evidence="21">3.4.11.18</ecNumber>
    </recommendedName>
</protein>
<keyword evidence="4" id="KW-0813">Transport</keyword>
<dbReference type="SUPFAM" id="SSF53850">
    <property type="entry name" value="Periplasmic binding protein-like II"/>
    <property type="match status" value="1"/>
</dbReference>
<dbReference type="SUPFAM" id="SSF55920">
    <property type="entry name" value="Creatinase/aminopeptidase"/>
    <property type="match status" value="1"/>
</dbReference>
<dbReference type="InterPro" id="IPR036005">
    <property type="entry name" value="Creatinase/aminopeptidase-like"/>
</dbReference>
<evidence type="ECO:0000256" key="5">
    <source>
        <dbReference type="ARBA" id="ARBA00022490"/>
    </source>
</evidence>
<dbReference type="InterPro" id="IPR000994">
    <property type="entry name" value="Pept_M24"/>
</dbReference>
<dbReference type="CDD" id="cd01086">
    <property type="entry name" value="MetAP1"/>
    <property type="match status" value="1"/>
</dbReference>
<keyword evidence="10 19" id="KW-0378">Hydrolase</keyword>
<keyword evidence="14 23" id="KW-0472">Membrane</keyword>
<evidence type="ECO:0000256" key="15">
    <source>
        <dbReference type="ARBA" id="ARBA00023170"/>
    </source>
</evidence>
<evidence type="ECO:0000256" key="2">
    <source>
        <dbReference type="ARBA" id="ARBA00008685"/>
    </source>
</evidence>
<feature type="binding site" evidence="19">
    <location>
        <position position="216"/>
    </location>
    <ligand>
        <name>Zn(2+)</name>
        <dbReference type="ChEBI" id="CHEBI:29105"/>
        <label>3</label>
    </ligand>
</feature>
<comment type="similarity">
    <text evidence="19 20">Belongs to the peptidase M24A family. Methionine aminopeptidase type 1 subfamily.</text>
</comment>
<dbReference type="Proteomes" id="UP001234178">
    <property type="component" value="Unassembled WGS sequence"/>
</dbReference>
<feature type="binding site" evidence="19">
    <location>
        <position position="216"/>
    </location>
    <ligand>
        <name>Zn(2+)</name>
        <dbReference type="ChEBI" id="CHEBI:29105"/>
        <label>4</label>
        <note>catalytic</note>
    </ligand>
</feature>
<evidence type="ECO:0000256" key="16">
    <source>
        <dbReference type="ARBA" id="ARBA00023180"/>
    </source>
</evidence>
<feature type="transmembrane region" description="Helical" evidence="23">
    <location>
        <begin position="882"/>
        <end position="909"/>
    </location>
</feature>
<feature type="binding site" evidence="19">
    <location>
        <position position="286"/>
    </location>
    <ligand>
        <name>a protein</name>
        <dbReference type="ChEBI" id="CHEBI:16541"/>
    </ligand>
    <ligandPart>
        <name>N-terminal L-methionine residue</name>
        <dbReference type="ChEBI" id="CHEBI:64731"/>
    </ligandPart>
</feature>
<dbReference type="Pfam" id="PF10613">
    <property type="entry name" value="Lig_chan-Glu_bd"/>
    <property type="match status" value="1"/>
</dbReference>
<dbReference type="Gene3D" id="3.40.190.10">
    <property type="entry name" value="Periplasmic binding protein-like II"/>
    <property type="match status" value="1"/>
</dbReference>
<evidence type="ECO:0000256" key="7">
    <source>
        <dbReference type="ARBA" id="ARBA00022692"/>
    </source>
</evidence>
<comment type="subcellular location">
    <subcellularLocation>
        <location evidence="19">Cytoplasm</location>
    </subcellularLocation>
    <subcellularLocation>
        <location evidence="1">Membrane</location>
        <topology evidence="1">Multi-pass membrane protein</topology>
    </subcellularLocation>
</comment>
<evidence type="ECO:0000256" key="23">
    <source>
        <dbReference type="SAM" id="Phobius"/>
    </source>
</evidence>
<dbReference type="InterPro" id="IPR002467">
    <property type="entry name" value="Pept_M24A_MAP1"/>
</dbReference>
<dbReference type="EC" id="3.4.11.18" evidence="21"/>
<evidence type="ECO:0000256" key="21">
    <source>
        <dbReference type="RuleBase" id="RU003653"/>
    </source>
</evidence>
<keyword evidence="9 20" id="KW-0863">Zinc-finger</keyword>
<evidence type="ECO:0000256" key="14">
    <source>
        <dbReference type="ARBA" id="ARBA00023136"/>
    </source>
</evidence>
<reference evidence="25 26" key="1">
    <citation type="journal article" date="2023" name="Nucleic Acids Res.">
        <title>The hologenome of Daphnia magna reveals possible DNA methylation and microbiome-mediated evolution of the host genome.</title>
        <authorList>
            <person name="Chaturvedi A."/>
            <person name="Li X."/>
            <person name="Dhandapani V."/>
            <person name="Marshall H."/>
            <person name="Kissane S."/>
            <person name="Cuenca-Cambronero M."/>
            <person name="Asole G."/>
            <person name="Calvet F."/>
            <person name="Ruiz-Romero M."/>
            <person name="Marangio P."/>
            <person name="Guigo R."/>
            <person name="Rago D."/>
            <person name="Mirbahai L."/>
            <person name="Eastwood N."/>
            <person name="Colbourne J.K."/>
            <person name="Zhou J."/>
            <person name="Mallon E."/>
            <person name="Orsini L."/>
        </authorList>
    </citation>
    <scope>NUCLEOTIDE SEQUENCE [LARGE SCALE GENOMIC DNA]</scope>
    <source>
        <strain evidence="25">LRV0_1</strain>
    </source>
</reference>
<evidence type="ECO:0000256" key="19">
    <source>
        <dbReference type="HAMAP-Rule" id="MF_03174"/>
    </source>
</evidence>
<accession>A0ABR0B3S2</accession>
<dbReference type="Pfam" id="PF15801">
    <property type="entry name" value="zf-C6H2"/>
    <property type="match status" value="1"/>
</dbReference>
<dbReference type="PANTHER" id="PTHR43330">
    <property type="entry name" value="METHIONINE AMINOPEPTIDASE"/>
    <property type="match status" value="1"/>
</dbReference>
<keyword evidence="8 19" id="KW-0479">Metal-binding</keyword>
<feature type="transmembrane region" description="Helical" evidence="23">
    <location>
        <begin position="681"/>
        <end position="705"/>
    </location>
</feature>
<feature type="binding site" evidence="19">
    <location>
        <position position="205"/>
    </location>
    <ligand>
        <name>Zn(2+)</name>
        <dbReference type="ChEBI" id="CHEBI:29105"/>
        <label>3</label>
    </ligand>
</feature>
<dbReference type="Gene3D" id="1.10.287.70">
    <property type="match status" value="1"/>
</dbReference>
<keyword evidence="12 23" id="KW-1133">Transmembrane helix</keyword>
<keyword evidence="6 19" id="KW-0645">Protease</keyword>
<dbReference type="HAMAP" id="MF_01974">
    <property type="entry name" value="MetAP_1"/>
    <property type="match status" value="1"/>
</dbReference>
<evidence type="ECO:0000259" key="24">
    <source>
        <dbReference type="PROSITE" id="PS52013"/>
    </source>
</evidence>
<gene>
    <name evidence="25" type="ORF">OUZ56_028202</name>
</gene>
<comment type="cofactor">
    <cofactor evidence="19">
        <name>Zn(2+)</name>
        <dbReference type="ChEBI" id="CHEBI:29105"/>
    </cofactor>
    <cofactor evidence="19">
        <name>Co(2+)</name>
        <dbReference type="ChEBI" id="CHEBI:48828"/>
    </cofactor>
    <cofactor evidence="19">
        <name>Mn(2+)</name>
        <dbReference type="ChEBI" id="CHEBI:29035"/>
    </cofactor>
    <cofactor evidence="19">
        <name>Fe(2+)</name>
        <dbReference type="ChEBI" id="CHEBI:29033"/>
    </cofactor>
    <text evidence="19">Binds 2 divalent metal cations per subunit. Has a high-affinity and a low affinity metal-binding site. The true nature of the physiological cofactor is under debate. The enzyme is active with zinc, cobalt, manganese or divalent iron ions. Has high activity with zinc; zinc cofactor is transferred into the active site region by the ZNG1 zinc chaperone.</text>
</comment>
<keyword evidence="26" id="KW-1185">Reference proteome</keyword>
<feature type="binding site" evidence="19">
    <location>
        <position position="188"/>
    </location>
    <ligand>
        <name>a protein</name>
        <dbReference type="ChEBI" id="CHEBI:16541"/>
    </ligand>
    <ligandPart>
        <name>N-terminal L-methionine residue</name>
        <dbReference type="ChEBI" id="CHEBI:64731"/>
    </ligandPart>
</feature>
<dbReference type="PROSITE" id="PS52013">
    <property type="entry name" value="ZF_C6H2"/>
    <property type="match status" value="1"/>
</dbReference>
<sequence length="919" mass="102897">MSTGALCETPGCNLEARLQCPTCLKLGIKGSFFCTQECFKKNWNVHKSVHKKETVAEPVTYNPWPGYPFTGTLRPFPQTPKRVIPPHIKRPDYADHPEGHPLGEQSARGSSYIKALSDEEKEGMKVVCKLGREILEEAANAVAVGVTTDEIDRIVHEACIERECYPSPLNYYEFPKSCCTSINEVICHGIPDMRPMQNGDICNIDVTAYHRGFHGDLNETLFVGQVSESAKKLVQVTWECLEKAMEIVKPGVKYRDVGAVIQKHAQSHGFSVVRSYCGHGIHQLFHTAPNIPHYAKNKAVGVMKPGHCFTIEPMISEGVWKDEQWPDNWTAVTQDGKLSAQFEHTMLVTETGVDVLTRRLVKDGLPYFMTSHMNNVNLAGSNETNMVYFHQRCLVDVNLAERPYVLLSQQCSPSSFYGKGKLYYKKTLVGMLGHSRSSSFKKIMASSVSHFGKHSLIAAIIVIACFPNDTRSSDSSSILNGQHFRIASLDVRPYMFIDRSGNQSRADGIVYQIIVWLSIRYNFTFSLVLPRDGTFGALVNGSWNGMIGMAINKQVELIAAPVVPSLDRARVLDFTTTFSEEPMCCLIPAPEADLNSLSGIAKPYNTYVWLLIIFSMLCVAVAAWFTSEFGPIRQSLNRISNKRRRRGFKEMSLTEHLYAIFAIICLQPKDMSTHSPNSSPIVLSVWCLACVVLVYLYTGVLISYLTIPKMRPIVETVEELAESTRLQVVAIKNSIFESTLLQSTTGPLKTLGNQLRQHPENSLSGEYYNLELLLQKALLGRFGIMMSKAQAETLLKLDWNAKNMKQCRLSIMREEILRTRFCFALPKTSLYTNVIDKGIIAMYDVGLIDYWKNHSPGSFANHCDANNRKMAMSKEKKKPLSLTNLIGAFVLLSVGILTALLSFLVEILIASMCRMISHP</sequence>
<evidence type="ECO:0000256" key="12">
    <source>
        <dbReference type="ARBA" id="ARBA00022989"/>
    </source>
</evidence>
<keyword evidence="5 19" id="KW-0963">Cytoplasm</keyword>
<dbReference type="NCBIfam" id="TIGR00500">
    <property type="entry name" value="met_pdase_I"/>
    <property type="match status" value="1"/>
</dbReference>
<evidence type="ECO:0000313" key="26">
    <source>
        <dbReference type="Proteomes" id="UP001234178"/>
    </source>
</evidence>
<keyword evidence="3 19" id="KW-0031">Aminopeptidase</keyword>
<evidence type="ECO:0000256" key="3">
    <source>
        <dbReference type="ARBA" id="ARBA00022438"/>
    </source>
</evidence>
<organism evidence="25 26">
    <name type="scientific">Daphnia magna</name>
    <dbReference type="NCBI Taxonomy" id="35525"/>
    <lineage>
        <taxon>Eukaryota</taxon>
        <taxon>Metazoa</taxon>
        <taxon>Ecdysozoa</taxon>
        <taxon>Arthropoda</taxon>
        <taxon>Crustacea</taxon>
        <taxon>Branchiopoda</taxon>
        <taxon>Diplostraca</taxon>
        <taxon>Cladocera</taxon>
        <taxon>Anomopoda</taxon>
        <taxon>Daphniidae</taxon>
        <taxon>Daphnia</taxon>
    </lineage>
</organism>
<dbReference type="InterPro" id="IPR019594">
    <property type="entry name" value="Glu/Gly-bd"/>
</dbReference>
<keyword evidence="15" id="KW-0675">Receptor</keyword>
<keyword evidence="17" id="KW-1071">Ligand-gated ion channel</keyword>
<evidence type="ECO:0000256" key="22">
    <source>
        <dbReference type="SAM" id="MobiDB-lite"/>
    </source>
</evidence>
<dbReference type="InterPro" id="IPR001320">
    <property type="entry name" value="Iontro_rcpt_C"/>
</dbReference>
<keyword evidence="13" id="KW-0406">Ion transport</keyword>
<dbReference type="PANTHER" id="PTHR43330:SF7">
    <property type="entry name" value="METHIONINE AMINOPEPTIDASE 1"/>
    <property type="match status" value="1"/>
</dbReference>
<dbReference type="Pfam" id="PF00060">
    <property type="entry name" value="Lig_chan"/>
    <property type="match status" value="1"/>
</dbReference>
<dbReference type="PRINTS" id="PR00599">
    <property type="entry name" value="MAPEPTIDASE"/>
</dbReference>
<comment type="function">
    <text evidence="19 21">Cotranslationally removes the N-terminal methionine from nascent proteins. The N-terminal methionine is often cleaved when the second residue in the primary sequence is small and uncharged (Met-Ala-, Cys, Gly, Pro, Ser, Thr, or Val).</text>
</comment>
<evidence type="ECO:0000256" key="10">
    <source>
        <dbReference type="ARBA" id="ARBA00022801"/>
    </source>
</evidence>
<feature type="compositionally biased region" description="Basic and acidic residues" evidence="22">
    <location>
        <begin position="89"/>
        <end position="101"/>
    </location>
</feature>
<evidence type="ECO:0000256" key="20">
    <source>
        <dbReference type="PROSITE-ProRule" id="PRU01357"/>
    </source>
</evidence>
<feature type="binding site" evidence="19">
    <location>
        <position position="279"/>
    </location>
    <ligand>
        <name>Zn(2+)</name>
        <dbReference type="ChEBI" id="CHEBI:29105"/>
        <label>4</label>
        <note>catalytic</note>
    </ligand>
</feature>
<feature type="transmembrane region" description="Helical" evidence="23">
    <location>
        <begin position="651"/>
        <end position="669"/>
    </location>
</feature>
<dbReference type="InterPro" id="IPR001714">
    <property type="entry name" value="Pept_M24_MAP"/>
</dbReference>
<comment type="cofactor">
    <cofactor evidence="21">
        <name>Co(2+)</name>
        <dbReference type="ChEBI" id="CHEBI:48828"/>
    </cofactor>
    <cofactor evidence="21">
        <name>Zn(2+)</name>
        <dbReference type="ChEBI" id="CHEBI:29105"/>
    </cofactor>
    <cofactor evidence="21">
        <name>Mn(2+)</name>
        <dbReference type="ChEBI" id="CHEBI:29035"/>
    </cofactor>
    <cofactor evidence="21">
        <name>Fe(2+)</name>
        <dbReference type="ChEBI" id="CHEBI:29033"/>
    </cofactor>
    <text evidence="21">Binds 2 divalent metal cations per subunit. Has a high-affinity and a low affinity metal-binding site. The true nature of the physiological cofactor is under debate. The enzyme is active with cobalt, zinc, manganese or divalent iron ions.</text>
</comment>
<comment type="catalytic activity">
    <reaction evidence="19 21">
        <text>Release of N-terminal amino acids, preferentially methionine, from peptides and arylamides.</text>
        <dbReference type="EC" id="3.4.11.18"/>
    </reaction>
</comment>
<evidence type="ECO:0000256" key="17">
    <source>
        <dbReference type="ARBA" id="ARBA00023286"/>
    </source>
</evidence>
<evidence type="ECO:0000256" key="1">
    <source>
        <dbReference type="ARBA" id="ARBA00004141"/>
    </source>
</evidence>
<proteinExistence type="inferred from homology"/>
<evidence type="ECO:0000256" key="8">
    <source>
        <dbReference type="ARBA" id="ARBA00022723"/>
    </source>
</evidence>
<keyword evidence="16" id="KW-0325">Glycoprotein</keyword>
<dbReference type="SMART" id="SM00918">
    <property type="entry name" value="Lig_chan-Glu_bd"/>
    <property type="match status" value="1"/>
</dbReference>
<evidence type="ECO:0000256" key="4">
    <source>
        <dbReference type="ARBA" id="ARBA00022448"/>
    </source>
</evidence>
<dbReference type="Pfam" id="PF00557">
    <property type="entry name" value="Peptidase_M24"/>
    <property type="match status" value="1"/>
</dbReference>
<feature type="transmembrane region" description="Helical" evidence="23">
    <location>
        <begin position="607"/>
        <end position="630"/>
    </location>
</feature>